<feature type="binding site" evidence="10">
    <location>
        <position position="80"/>
    </location>
    <ligand>
        <name>Fe cation</name>
        <dbReference type="ChEBI" id="CHEBI:24875"/>
        <label>1</label>
    </ligand>
</feature>
<feature type="region of interest" description="Disordered" evidence="12">
    <location>
        <begin position="159"/>
        <end position="196"/>
    </location>
</feature>
<keyword evidence="10" id="KW-0963">Cytoplasm</keyword>
<evidence type="ECO:0000256" key="8">
    <source>
        <dbReference type="ARBA" id="ARBA00023256"/>
    </source>
</evidence>
<name>A0A316U8C3_9BASI</name>
<evidence type="ECO:0000256" key="1">
    <source>
        <dbReference type="ARBA" id="ARBA00000068"/>
    </source>
</evidence>
<gene>
    <name evidence="10" type="primary">LIA1</name>
    <name evidence="13" type="ORF">BCV69DRAFT_282135</name>
</gene>
<dbReference type="OrthoDB" id="421002at2759"/>
<evidence type="ECO:0000256" key="3">
    <source>
        <dbReference type="ARBA" id="ARBA00022723"/>
    </source>
</evidence>
<proteinExistence type="inferred from homology"/>
<dbReference type="SUPFAM" id="SSF48371">
    <property type="entry name" value="ARM repeat"/>
    <property type="match status" value="1"/>
</dbReference>
<dbReference type="GO" id="GO:0005634">
    <property type="term" value="C:nucleus"/>
    <property type="evidence" value="ECO:0007669"/>
    <property type="project" value="UniProtKB-SubCell"/>
</dbReference>
<keyword evidence="10" id="KW-0539">Nucleus</keyword>
<comment type="function">
    <text evidence="10">Catalyzes the hydroxylation of the N(6)-(4-aminobutyl)-L-lysine intermediate to form hypusine, an essential post-translational modification only found in mature eIF-5A factor.</text>
</comment>
<dbReference type="AlphaFoldDB" id="A0A316U8C3"/>
<feature type="repeat" description="HEAT" evidence="11">
    <location>
        <begin position="93"/>
        <end position="133"/>
    </location>
</feature>
<feature type="binding site" evidence="10">
    <location>
        <position position="112"/>
    </location>
    <ligand>
        <name>Fe cation</name>
        <dbReference type="ChEBI" id="CHEBI:24875"/>
        <label>1</label>
    </ligand>
</feature>
<dbReference type="InterPro" id="IPR027517">
    <property type="entry name" value="Deoxyhypusine_hydroxylase"/>
</dbReference>
<evidence type="ECO:0000256" key="9">
    <source>
        <dbReference type="ARBA" id="ARBA00045876"/>
    </source>
</evidence>
<keyword evidence="4" id="KW-0677">Repeat</keyword>
<dbReference type="PROSITE" id="PS50077">
    <property type="entry name" value="HEAT_REPEAT"/>
    <property type="match status" value="1"/>
</dbReference>
<organism evidence="13 14">
    <name type="scientific">Pseudomicrostroma glucosiphilum</name>
    <dbReference type="NCBI Taxonomy" id="1684307"/>
    <lineage>
        <taxon>Eukaryota</taxon>
        <taxon>Fungi</taxon>
        <taxon>Dikarya</taxon>
        <taxon>Basidiomycota</taxon>
        <taxon>Ustilaginomycotina</taxon>
        <taxon>Exobasidiomycetes</taxon>
        <taxon>Microstromatales</taxon>
        <taxon>Microstromatales incertae sedis</taxon>
        <taxon>Pseudomicrostroma</taxon>
    </lineage>
</organism>
<comment type="similarity">
    <text evidence="10">Belongs to the deoxyhypusine hydroxylase family.</text>
</comment>
<evidence type="ECO:0000256" key="2">
    <source>
        <dbReference type="ARBA" id="ARBA00005041"/>
    </source>
</evidence>
<dbReference type="InterPro" id="IPR011989">
    <property type="entry name" value="ARM-like"/>
</dbReference>
<dbReference type="PANTHER" id="PTHR12697">
    <property type="entry name" value="PBS LYASE HEAT-LIKE PROTEIN"/>
    <property type="match status" value="1"/>
</dbReference>
<dbReference type="HAMAP" id="MF_03101">
    <property type="entry name" value="Deoxyhypusine_hydroxylase"/>
    <property type="match status" value="1"/>
</dbReference>
<protein>
    <recommendedName>
        <fullName evidence="10">Deoxyhypusine hydroxylase</fullName>
        <shortName evidence="10">DOHH</shortName>
        <ecNumber evidence="10">1.14.99.29</ecNumber>
    </recommendedName>
    <alternativeName>
        <fullName evidence="10">Deoxyhypusine dioxygenase</fullName>
    </alternativeName>
    <alternativeName>
        <fullName evidence="10">Deoxyhypusine monooxygenase</fullName>
    </alternativeName>
</protein>
<dbReference type="Pfam" id="PF13646">
    <property type="entry name" value="HEAT_2"/>
    <property type="match status" value="2"/>
</dbReference>
<dbReference type="EC" id="1.14.99.29" evidence="10"/>
<evidence type="ECO:0000256" key="11">
    <source>
        <dbReference type="PROSITE-ProRule" id="PRU00103"/>
    </source>
</evidence>
<feature type="binding site" evidence="10">
    <location>
        <position position="279"/>
    </location>
    <ligand>
        <name>Fe cation</name>
        <dbReference type="ChEBI" id="CHEBI:24875"/>
        <label>2</label>
    </ligand>
</feature>
<dbReference type="Proteomes" id="UP000245942">
    <property type="component" value="Unassembled WGS sequence"/>
</dbReference>
<evidence type="ECO:0000256" key="6">
    <source>
        <dbReference type="ARBA" id="ARBA00023004"/>
    </source>
</evidence>
<dbReference type="GO" id="GO:0005737">
    <property type="term" value="C:cytoplasm"/>
    <property type="evidence" value="ECO:0007669"/>
    <property type="project" value="UniProtKB-SubCell"/>
</dbReference>
<feature type="binding site" evidence="10">
    <location>
        <position position="79"/>
    </location>
    <ligand>
        <name>Fe cation</name>
        <dbReference type="ChEBI" id="CHEBI:24875"/>
        <label>1</label>
    </ligand>
</feature>
<feature type="binding site" evidence="10">
    <location>
        <position position="312"/>
    </location>
    <ligand>
        <name>Fe cation</name>
        <dbReference type="ChEBI" id="CHEBI:24875"/>
        <label>2</label>
    </ligand>
</feature>
<dbReference type="UniPathway" id="UPA00354"/>
<dbReference type="EMBL" id="KZ819325">
    <property type="protein sequence ID" value="PWN21412.1"/>
    <property type="molecule type" value="Genomic_DNA"/>
</dbReference>
<feature type="binding site" evidence="10">
    <location>
        <position position="278"/>
    </location>
    <ligand>
        <name>Fe cation</name>
        <dbReference type="ChEBI" id="CHEBI:24875"/>
        <label>2</label>
    </ligand>
</feature>
<comment type="catalytic activity">
    <reaction evidence="1 10">
        <text>[eIF5A protein]-deoxyhypusine + AH2 + O2 = [eIF5A protein]-hypusine + A + H2O</text>
        <dbReference type="Rhea" id="RHEA:14101"/>
        <dbReference type="Rhea" id="RHEA-COMP:10144"/>
        <dbReference type="Rhea" id="RHEA-COMP:12592"/>
        <dbReference type="ChEBI" id="CHEBI:13193"/>
        <dbReference type="ChEBI" id="CHEBI:15377"/>
        <dbReference type="ChEBI" id="CHEBI:15379"/>
        <dbReference type="ChEBI" id="CHEBI:17499"/>
        <dbReference type="ChEBI" id="CHEBI:82657"/>
        <dbReference type="ChEBI" id="CHEBI:91175"/>
        <dbReference type="EC" id="1.14.99.29"/>
    </reaction>
</comment>
<comment type="subcellular location">
    <subcellularLocation>
        <location evidence="10">Cytoplasm</location>
    </subcellularLocation>
    <subcellularLocation>
        <location evidence="10">Nucleus</location>
    </subcellularLocation>
</comment>
<dbReference type="GO" id="GO:0019135">
    <property type="term" value="F:deoxyhypusine monooxygenase activity"/>
    <property type="evidence" value="ECO:0007669"/>
    <property type="project" value="UniProtKB-UniRule"/>
</dbReference>
<reference evidence="13 14" key="1">
    <citation type="journal article" date="2018" name="Mol. Biol. Evol.">
        <title>Broad Genomic Sampling Reveals a Smut Pathogenic Ancestry of the Fungal Clade Ustilaginomycotina.</title>
        <authorList>
            <person name="Kijpornyongpan T."/>
            <person name="Mondo S.J."/>
            <person name="Barry K."/>
            <person name="Sandor L."/>
            <person name="Lee J."/>
            <person name="Lipzen A."/>
            <person name="Pangilinan J."/>
            <person name="LaButti K."/>
            <person name="Hainaut M."/>
            <person name="Henrissat B."/>
            <person name="Grigoriev I.V."/>
            <person name="Spatafora J.W."/>
            <person name="Aime M.C."/>
        </authorList>
    </citation>
    <scope>NUCLEOTIDE SEQUENCE [LARGE SCALE GENOMIC DNA]</scope>
    <source>
        <strain evidence="13 14">MCA 4718</strain>
    </source>
</reference>
<comment type="cofactor">
    <cofactor evidence="10">
        <name>Fe(2+)</name>
        <dbReference type="ChEBI" id="CHEBI:29033"/>
    </cofactor>
    <text evidence="10">Binds 2 Fe(2+) ions per subunit.</text>
</comment>
<feature type="compositionally biased region" description="Basic and acidic residues" evidence="12">
    <location>
        <begin position="159"/>
        <end position="171"/>
    </location>
</feature>
<evidence type="ECO:0000256" key="12">
    <source>
        <dbReference type="SAM" id="MobiDB-lite"/>
    </source>
</evidence>
<comment type="pathway">
    <text evidence="2 10">Protein modification; eIF5A hypusination.</text>
</comment>
<evidence type="ECO:0000256" key="10">
    <source>
        <dbReference type="HAMAP-Rule" id="MF_03101"/>
    </source>
</evidence>
<keyword evidence="14" id="KW-1185">Reference proteome</keyword>
<evidence type="ECO:0000313" key="13">
    <source>
        <dbReference type="EMBL" id="PWN21412.1"/>
    </source>
</evidence>
<keyword evidence="3 10" id="KW-0479">Metal-binding</keyword>
<feature type="binding site" evidence="10">
    <location>
        <position position="113"/>
    </location>
    <ligand>
        <name>Fe cation</name>
        <dbReference type="ChEBI" id="CHEBI:24875"/>
        <label>1</label>
    </ligand>
</feature>
<accession>A0A316U8C3</accession>
<keyword evidence="6 10" id="KW-0408">Iron</keyword>
<dbReference type="GO" id="GO:0046872">
    <property type="term" value="F:metal ion binding"/>
    <property type="evidence" value="ECO:0007669"/>
    <property type="project" value="UniProtKB-KW"/>
</dbReference>
<feature type="compositionally biased region" description="Low complexity" evidence="12">
    <location>
        <begin position="183"/>
        <end position="196"/>
    </location>
</feature>
<evidence type="ECO:0000313" key="14">
    <source>
        <dbReference type="Proteomes" id="UP000245942"/>
    </source>
</evidence>
<keyword evidence="8 10" id="KW-0386">Hypusine biosynthesis</keyword>
<dbReference type="Gene3D" id="1.25.10.10">
    <property type="entry name" value="Leucine-rich Repeat Variant"/>
    <property type="match status" value="2"/>
</dbReference>
<evidence type="ECO:0000256" key="5">
    <source>
        <dbReference type="ARBA" id="ARBA00023002"/>
    </source>
</evidence>
<evidence type="ECO:0000256" key="7">
    <source>
        <dbReference type="ARBA" id="ARBA00023033"/>
    </source>
</evidence>
<dbReference type="InterPro" id="IPR004155">
    <property type="entry name" value="PBS_lyase_HEAT"/>
</dbReference>
<feature type="binding site" evidence="10">
    <location>
        <position position="311"/>
    </location>
    <ligand>
        <name>Fe cation</name>
        <dbReference type="ChEBI" id="CHEBI:24875"/>
        <label>2</label>
    </ligand>
</feature>
<sequence length="391" mass="42330">MTIDIASSSASTSTAAPTLASLEQTLCSPSPPTPLDAQFRALFTIKSLSTSSSDPASLPEGIRIIGQALSTSDSALLKHELAYVLGQMQDARAIPTLKRVLEDTAEHAMVRHEAAEAMGAIADPVALPILEHYRNDEDVSVRETCELAIRKIEYEVKRPKADGAKKEKAEDNPFAPIDPAPAFPVSSSQPGASAASTSSSELLSSIPVYRDTLLDASQTLFDRYRAMFSLRNAVHAARRETEKQSLTPQERSEAQLKGRQAVQALCDSLQDKSALFRHEICFVFGELAHASCVPSMLKVLGDDKEHEMVRHEAAEALGAVVEEGDAAEAGADEESLTSQVMKELKRWAEDLQAPRVVRESCIVALDEMAYNNDPSQFQPMDNALPEQVAAA</sequence>
<dbReference type="SMART" id="SM00567">
    <property type="entry name" value="EZ_HEAT"/>
    <property type="match status" value="5"/>
</dbReference>
<dbReference type="InterPro" id="IPR016024">
    <property type="entry name" value="ARM-type_fold"/>
</dbReference>
<dbReference type="PANTHER" id="PTHR12697:SF5">
    <property type="entry name" value="DEOXYHYPUSINE HYDROXYLASE"/>
    <property type="match status" value="1"/>
</dbReference>
<keyword evidence="7 10" id="KW-0503">Monooxygenase</keyword>
<evidence type="ECO:0000256" key="4">
    <source>
        <dbReference type="ARBA" id="ARBA00022737"/>
    </source>
</evidence>
<keyword evidence="5 10" id="KW-0560">Oxidoreductase</keyword>
<comment type="function">
    <text evidence="9">Catalyzes the hydroxylation of the N(6)-(4-aminobutyl)-L-lysine intermediate produced by deoxyhypusine synthase/DHPS on a critical lysine of the eukaryotic translation initiation factor 5A/eIF-5A. This is the second step of the post-translational modification of that lysine into an unusual amino acid residue named hypusine. Hypusination is unique to mature eIF-5A factor and is essential for its function.</text>
</comment>
<dbReference type="InterPro" id="IPR021133">
    <property type="entry name" value="HEAT_type_2"/>
</dbReference>
<dbReference type="STRING" id="1684307.A0A316U8C3"/>